<name>A0A8J3X2S0_9ACTN</name>
<organism evidence="1 2">
    <name type="scientific">Planosporangium mesophilum</name>
    <dbReference type="NCBI Taxonomy" id="689768"/>
    <lineage>
        <taxon>Bacteria</taxon>
        <taxon>Bacillati</taxon>
        <taxon>Actinomycetota</taxon>
        <taxon>Actinomycetes</taxon>
        <taxon>Micromonosporales</taxon>
        <taxon>Micromonosporaceae</taxon>
        <taxon>Planosporangium</taxon>
    </lineage>
</organism>
<protein>
    <submittedName>
        <fullName evidence="1">Uncharacterized protein</fullName>
    </submittedName>
</protein>
<evidence type="ECO:0000313" key="2">
    <source>
        <dbReference type="Proteomes" id="UP000599074"/>
    </source>
</evidence>
<dbReference type="AlphaFoldDB" id="A0A8J3X2S0"/>
<proteinExistence type="predicted"/>
<comment type="caution">
    <text evidence="1">The sequence shown here is derived from an EMBL/GenBank/DDBJ whole genome shotgun (WGS) entry which is preliminary data.</text>
</comment>
<keyword evidence="2" id="KW-1185">Reference proteome</keyword>
<sequence length="293" mass="33044">MSTDDGSSSRAARLAALARNFYETGPFVDEGYSRLLDRETCQLDAGRVADVITPLFEQRYRIDYDGEGRSIVIRQCENEPHRAEQVPRHEFVALVCELLIALPDPSYHARPRLHRAVQDTRALARYAMPRPPREGNGRPRMRRVKFVTDVVDNLICALEDLPDLPMRLGPRPRRNPAPKPVQAPKPDSAALEATACEFLTALAPVRHPVPDVWTAYKAAIPEAERIGKHRLLALARDTLGEPRKVRGVRFWQVPEPVVLAEVADRVARLAWEEQRAILLRLIAQPTRERTAAA</sequence>
<dbReference type="RefSeq" id="WP_168113577.1">
    <property type="nucleotide sequence ID" value="NZ_BOON01000017.1"/>
</dbReference>
<dbReference type="Proteomes" id="UP000599074">
    <property type="component" value="Unassembled WGS sequence"/>
</dbReference>
<dbReference type="EMBL" id="BOON01000017">
    <property type="protein sequence ID" value="GII22173.1"/>
    <property type="molecule type" value="Genomic_DNA"/>
</dbReference>
<evidence type="ECO:0000313" key="1">
    <source>
        <dbReference type="EMBL" id="GII22173.1"/>
    </source>
</evidence>
<reference evidence="1" key="1">
    <citation type="submission" date="2021-01" db="EMBL/GenBank/DDBJ databases">
        <title>Whole genome shotgun sequence of Planosporangium mesophilum NBRC 109066.</title>
        <authorList>
            <person name="Komaki H."/>
            <person name="Tamura T."/>
        </authorList>
    </citation>
    <scope>NUCLEOTIDE SEQUENCE</scope>
    <source>
        <strain evidence="1">NBRC 109066</strain>
    </source>
</reference>
<gene>
    <name evidence="1" type="ORF">Pme01_17700</name>
</gene>
<accession>A0A8J3X2S0</accession>